<accession>A0A317D4C2</accession>
<dbReference type="Pfam" id="PF00589">
    <property type="entry name" value="Phage_integrase"/>
    <property type="match status" value="1"/>
</dbReference>
<dbReference type="GO" id="GO:0015074">
    <property type="term" value="P:DNA integration"/>
    <property type="evidence" value="ECO:0007669"/>
    <property type="project" value="InterPro"/>
</dbReference>
<dbReference type="GO" id="GO:0003677">
    <property type="term" value="F:DNA binding"/>
    <property type="evidence" value="ECO:0007669"/>
    <property type="project" value="UniProtKB-UniRule"/>
</dbReference>
<feature type="domain" description="Tyr recombinase" evidence="4">
    <location>
        <begin position="138"/>
        <end position="319"/>
    </location>
</feature>
<dbReference type="InterPro" id="IPR013762">
    <property type="entry name" value="Integrase-like_cat_sf"/>
</dbReference>
<evidence type="ECO:0000259" key="4">
    <source>
        <dbReference type="PROSITE" id="PS51898"/>
    </source>
</evidence>
<dbReference type="InterPro" id="IPR010998">
    <property type="entry name" value="Integrase_recombinase_N"/>
</dbReference>
<dbReference type="OrthoDB" id="67979at2"/>
<dbReference type="InterPro" id="IPR011010">
    <property type="entry name" value="DNA_brk_join_enz"/>
</dbReference>
<keyword evidence="1 3" id="KW-0238">DNA-binding</keyword>
<proteinExistence type="predicted"/>
<comment type="caution">
    <text evidence="6">The sequence shown here is derived from an EMBL/GenBank/DDBJ whole genome shotgun (WGS) entry which is preliminary data.</text>
</comment>
<evidence type="ECO:0000313" key="6">
    <source>
        <dbReference type="EMBL" id="PWR09444.1"/>
    </source>
</evidence>
<protein>
    <submittedName>
        <fullName evidence="6">Integrase</fullName>
    </submittedName>
</protein>
<gene>
    <name evidence="6" type="ORF">DKT69_30800</name>
</gene>
<dbReference type="Gene3D" id="1.10.150.130">
    <property type="match status" value="1"/>
</dbReference>
<organism evidence="6 7">
    <name type="scientific">Micromonospora sicca</name>
    <dbReference type="NCBI Taxonomy" id="2202420"/>
    <lineage>
        <taxon>Bacteria</taxon>
        <taxon>Bacillati</taxon>
        <taxon>Actinomycetota</taxon>
        <taxon>Actinomycetes</taxon>
        <taxon>Micromonosporales</taxon>
        <taxon>Micromonosporaceae</taxon>
        <taxon>Micromonospora</taxon>
    </lineage>
</organism>
<evidence type="ECO:0000256" key="2">
    <source>
        <dbReference type="ARBA" id="ARBA00023172"/>
    </source>
</evidence>
<feature type="domain" description="Core-binding (CB)" evidence="5">
    <location>
        <begin position="30"/>
        <end position="115"/>
    </location>
</feature>
<dbReference type="PANTHER" id="PTHR30349">
    <property type="entry name" value="PHAGE INTEGRASE-RELATED"/>
    <property type="match status" value="1"/>
</dbReference>
<dbReference type="InterPro" id="IPR050090">
    <property type="entry name" value="Tyrosine_recombinase_XerCD"/>
</dbReference>
<keyword evidence="2" id="KW-0233">DNA recombination</keyword>
<dbReference type="PROSITE" id="PS51900">
    <property type="entry name" value="CB"/>
    <property type="match status" value="1"/>
</dbReference>
<evidence type="ECO:0000256" key="3">
    <source>
        <dbReference type="PROSITE-ProRule" id="PRU01248"/>
    </source>
</evidence>
<dbReference type="Proteomes" id="UP000246050">
    <property type="component" value="Unassembled WGS sequence"/>
</dbReference>
<dbReference type="SUPFAM" id="SSF56349">
    <property type="entry name" value="DNA breaking-rejoining enzymes"/>
    <property type="match status" value="1"/>
</dbReference>
<evidence type="ECO:0000259" key="5">
    <source>
        <dbReference type="PROSITE" id="PS51900"/>
    </source>
</evidence>
<evidence type="ECO:0000256" key="1">
    <source>
        <dbReference type="ARBA" id="ARBA00023125"/>
    </source>
</evidence>
<dbReference type="GO" id="GO:0006310">
    <property type="term" value="P:DNA recombination"/>
    <property type="evidence" value="ECO:0007669"/>
    <property type="project" value="UniProtKB-KW"/>
</dbReference>
<dbReference type="InterPro" id="IPR044068">
    <property type="entry name" value="CB"/>
</dbReference>
<sequence>MISPRALAPLLSYLHGLRVAPDPSLRYAITPLDEVLESYRVFLEGERGLARATVAKYERLARVFMADVAGPDGIVVQELTSGHVTGFMVRYCAGLNPWSAKGMVVALRSLLGFLHVAGHVSTSLVAAVPSVPGWSQSALPRGLDTMKVTALLDSCDRGTAKGRRDYAILVVLARLGLRSIEVANLRLDDIDWRGGELIICGKGNQVEPMPLPTDVGDALADYVRHGRPRGPSRALFLITRAPWNGLTPMGVREVVSTAGKRAGLDGRVGTHRLRHAVACDLLRRGAALTEVAQLLRHRDQRITATYAKVDQAALVALAQPWPGAS</sequence>
<dbReference type="AlphaFoldDB" id="A0A317D4C2"/>
<dbReference type="EMBL" id="QGKS01000394">
    <property type="protein sequence ID" value="PWR09444.1"/>
    <property type="molecule type" value="Genomic_DNA"/>
</dbReference>
<name>A0A317D4C2_9ACTN</name>
<evidence type="ECO:0000313" key="7">
    <source>
        <dbReference type="Proteomes" id="UP000246050"/>
    </source>
</evidence>
<dbReference type="InterPro" id="IPR002104">
    <property type="entry name" value="Integrase_catalytic"/>
</dbReference>
<reference evidence="6 7" key="1">
    <citation type="submission" date="2018-05" db="EMBL/GenBank/DDBJ databases">
        <title>Micromonosporas from Atacama Desert.</title>
        <authorList>
            <person name="Carro L."/>
            <person name="Golinska P."/>
            <person name="Klenk H.-P."/>
            <person name="Goodfellow M."/>
        </authorList>
    </citation>
    <scope>NUCLEOTIDE SEQUENCE [LARGE SCALE GENOMIC DNA]</scope>
    <source>
        <strain evidence="6 7">4G51</strain>
    </source>
</reference>
<dbReference type="PANTHER" id="PTHR30349:SF90">
    <property type="entry name" value="TYROSINE RECOMBINASE XERD"/>
    <property type="match status" value="1"/>
</dbReference>
<dbReference type="Gene3D" id="1.10.443.10">
    <property type="entry name" value="Intergrase catalytic core"/>
    <property type="match status" value="1"/>
</dbReference>
<dbReference type="PROSITE" id="PS51898">
    <property type="entry name" value="TYR_RECOMBINASE"/>
    <property type="match status" value="1"/>
</dbReference>